<evidence type="ECO:0000313" key="2">
    <source>
        <dbReference type="Proteomes" id="UP000195880"/>
    </source>
</evidence>
<dbReference type="EMBL" id="CP021748">
    <property type="protein sequence ID" value="ARX88423.1"/>
    <property type="molecule type" value="Genomic_DNA"/>
</dbReference>
<dbReference type="Proteomes" id="UP000195880">
    <property type="component" value="Chromosome"/>
</dbReference>
<gene>
    <name evidence="1" type="primary">opuBD</name>
    <name evidence="1" type="ORF">SMD44_07910</name>
</gene>
<organism evidence="1 2">
    <name type="scientific">Streptomyces alboflavus</name>
    <dbReference type="NCBI Taxonomy" id="67267"/>
    <lineage>
        <taxon>Bacteria</taxon>
        <taxon>Bacillati</taxon>
        <taxon>Actinomycetota</taxon>
        <taxon>Actinomycetes</taxon>
        <taxon>Kitasatosporales</taxon>
        <taxon>Streptomycetaceae</taxon>
        <taxon>Streptomyces</taxon>
    </lineage>
</organism>
<name>A0A1Z1WPR8_9ACTN</name>
<reference evidence="1 2" key="1">
    <citation type="submission" date="2017-05" db="EMBL/GenBank/DDBJ databases">
        <title>Streptomyces alboflavus Genome sequencing and assembly.</title>
        <authorList>
            <person name="Wang Y."/>
            <person name="Du B."/>
            <person name="Ding Y."/>
            <person name="Liu H."/>
            <person name="Hou Q."/>
            <person name="Liu K."/>
            <person name="Wang C."/>
            <person name="Yao L."/>
        </authorList>
    </citation>
    <scope>NUCLEOTIDE SEQUENCE [LARGE SCALE GENOMIC DNA]</scope>
    <source>
        <strain evidence="1 2">MDJK44</strain>
    </source>
</reference>
<keyword evidence="2" id="KW-1185">Reference proteome</keyword>
<dbReference type="AlphaFoldDB" id="A0A1Z1WPR8"/>
<accession>A0A1Z1WPR8</accession>
<dbReference type="KEGG" id="salf:SMD44_07910"/>
<sequence>MTAPPDDCLARNEWICGDYLSTRREILTDAVLQHLELTALSVLIALAIALPWPFSPAAGAWPPDPSSP</sequence>
<protein>
    <submittedName>
        <fullName evidence="1">ABC transporter permease</fullName>
    </submittedName>
</protein>
<proteinExistence type="predicted"/>
<evidence type="ECO:0000313" key="1">
    <source>
        <dbReference type="EMBL" id="ARX88423.1"/>
    </source>
</evidence>